<dbReference type="EMBL" id="JABCRI010000036">
    <property type="protein sequence ID" value="KAF8376828.1"/>
    <property type="molecule type" value="Genomic_DNA"/>
</dbReference>
<keyword evidence="1" id="KW-1133">Transmembrane helix</keyword>
<keyword evidence="1" id="KW-0472">Membrane</keyword>
<evidence type="ECO:0000256" key="1">
    <source>
        <dbReference type="SAM" id="Phobius"/>
    </source>
</evidence>
<dbReference type="SUPFAM" id="SSF52540">
    <property type="entry name" value="P-loop containing nucleoside triphosphate hydrolases"/>
    <property type="match status" value="2"/>
</dbReference>
<feature type="transmembrane region" description="Helical" evidence="1">
    <location>
        <begin position="349"/>
        <end position="372"/>
    </location>
</feature>
<proteinExistence type="predicted"/>
<dbReference type="OrthoDB" id="740966at2759"/>
<dbReference type="Proteomes" id="UP000655225">
    <property type="component" value="Unassembled WGS sequence"/>
</dbReference>
<dbReference type="AlphaFoldDB" id="A0A835D1B8"/>
<reference evidence="2 3" key="1">
    <citation type="submission" date="2020-04" db="EMBL/GenBank/DDBJ databases">
        <title>Plant Genome Project.</title>
        <authorList>
            <person name="Zhang R.-G."/>
        </authorList>
    </citation>
    <scope>NUCLEOTIDE SEQUENCE [LARGE SCALE GENOMIC DNA]</scope>
    <source>
        <strain evidence="2">YNK0</strain>
        <tissue evidence="2">Leaf</tissue>
    </source>
</reference>
<dbReference type="Gene3D" id="3.40.50.300">
    <property type="entry name" value="P-loop containing nucleotide triphosphate hydrolases"/>
    <property type="match status" value="1"/>
</dbReference>
<organism evidence="2 3">
    <name type="scientific">Tetracentron sinense</name>
    <name type="common">Spur-leaf</name>
    <dbReference type="NCBI Taxonomy" id="13715"/>
    <lineage>
        <taxon>Eukaryota</taxon>
        <taxon>Viridiplantae</taxon>
        <taxon>Streptophyta</taxon>
        <taxon>Embryophyta</taxon>
        <taxon>Tracheophyta</taxon>
        <taxon>Spermatophyta</taxon>
        <taxon>Magnoliopsida</taxon>
        <taxon>Trochodendrales</taxon>
        <taxon>Trochodendraceae</taxon>
        <taxon>Tetracentron</taxon>
    </lineage>
</organism>
<keyword evidence="1" id="KW-0812">Transmembrane</keyword>
<evidence type="ECO:0000313" key="2">
    <source>
        <dbReference type="EMBL" id="KAF8376828.1"/>
    </source>
</evidence>
<comment type="caution">
    <text evidence="2">The sequence shown here is derived from an EMBL/GenBank/DDBJ whole genome shotgun (WGS) entry which is preliminary data.</text>
</comment>
<keyword evidence="3" id="KW-1185">Reference proteome</keyword>
<accession>A0A835D1B8</accession>
<dbReference type="InterPro" id="IPR027417">
    <property type="entry name" value="P-loop_NTPase"/>
</dbReference>
<gene>
    <name evidence="2" type="ORF">HHK36_031494</name>
</gene>
<dbReference type="OMA" id="HHKKLCS"/>
<sequence>MRNQLSLSDEDENDSSNSVFCWWKTAEEFKERGNLKLDLSNLSNLTPTVKVLREMERLALVAPEGLDDLRHKLLTYRSGDFWSPTGGINKEDMKIPPLITILLVGFSGSGKSSLVNLMYSVLGRSGLIPFAQTSGNSPNYTTLFIEEHNVLRSLRSGFCVYDSRGFDYNRMSESFEDLTAWMVDGVHHNQLCRRSGDEALRREGMVIPSMGSMLSSSRFKRRRVNCAIVVANVADIYKALQKGDSKPLEATRELFWCPSLRKCNENPLLILTHGDLLSAKERIDGRLKICEFLGVSETTGTYDIVCLTEHGLLADDSDPVTAYALTEAIYRALIFSDRTHSPKRNIKDWVVIFVSWVMCSISAFFAFLAYFFSRLSRRDKLKL</sequence>
<dbReference type="PANTHER" id="PTHR14241">
    <property type="entry name" value="INTERFERON-INDUCED PROTEIN 44"/>
    <property type="match status" value="1"/>
</dbReference>
<dbReference type="PANTHER" id="PTHR14241:SF24">
    <property type="entry name" value="G DOMAIN-CONTAINING PROTEIN"/>
    <property type="match status" value="1"/>
</dbReference>
<name>A0A835D1B8_TETSI</name>
<evidence type="ECO:0000313" key="3">
    <source>
        <dbReference type="Proteomes" id="UP000655225"/>
    </source>
</evidence>
<protein>
    <recommendedName>
        <fullName evidence="4">ATP binding protein</fullName>
    </recommendedName>
</protein>
<evidence type="ECO:0008006" key="4">
    <source>
        <dbReference type="Google" id="ProtNLM"/>
    </source>
</evidence>